<reference evidence="1 3" key="1">
    <citation type="journal article" date="2024" name="Ann. Entomol. Soc. Am.">
        <title>Genomic analyses of the southern and eastern yellowjacket wasps (Hymenoptera: Vespidae) reveal evolutionary signatures of social life.</title>
        <authorList>
            <person name="Catto M.A."/>
            <person name="Caine P.B."/>
            <person name="Orr S.E."/>
            <person name="Hunt B.G."/>
            <person name="Goodisman M.A.D."/>
        </authorList>
    </citation>
    <scope>NUCLEOTIDE SEQUENCE [LARGE SCALE GENOMIC DNA]</scope>
    <source>
        <strain evidence="1">233</strain>
        <tissue evidence="1">Head and thorax</tissue>
    </source>
</reference>
<organism evidence="1 3">
    <name type="scientific">Vespula squamosa</name>
    <name type="common">Southern yellow jacket</name>
    <name type="synonym">Wasp</name>
    <dbReference type="NCBI Taxonomy" id="30214"/>
    <lineage>
        <taxon>Eukaryota</taxon>
        <taxon>Metazoa</taxon>
        <taxon>Ecdysozoa</taxon>
        <taxon>Arthropoda</taxon>
        <taxon>Hexapoda</taxon>
        <taxon>Insecta</taxon>
        <taxon>Pterygota</taxon>
        <taxon>Neoptera</taxon>
        <taxon>Endopterygota</taxon>
        <taxon>Hymenoptera</taxon>
        <taxon>Apocrita</taxon>
        <taxon>Aculeata</taxon>
        <taxon>Vespoidea</taxon>
        <taxon>Vespidae</taxon>
        <taxon>Vespinae</taxon>
        <taxon>Vespula</taxon>
    </lineage>
</organism>
<proteinExistence type="predicted"/>
<comment type="caution">
    <text evidence="1">The sequence shown here is derived from an EMBL/GenBank/DDBJ whole genome shotgun (WGS) entry which is preliminary data.</text>
</comment>
<gene>
    <name evidence="2" type="ORF">V1478_001253</name>
    <name evidence="1" type="ORF">V1478_002138</name>
</gene>
<keyword evidence="3" id="KW-1185">Reference proteome</keyword>
<accession>A0ABD2BWC3</accession>
<evidence type="ECO:0000313" key="1">
    <source>
        <dbReference type="EMBL" id="KAL2737083.1"/>
    </source>
</evidence>
<sequence length="71" mass="8132">MSSPVISPQWYPEFEVDTTVSRTNSKQNVMNLRRTGKKVVPYSSINIYILQDWLCDCCKGSKIFQLSLMGV</sequence>
<dbReference type="EMBL" id="JAUDFV010000028">
    <property type="protein sequence ID" value="KAL2737083.1"/>
    <property type="molecule type" value="Genomic_DNA"/>
</dbReference>
<dbReference type="AlphaFoldDB" id="A0ABD2BWC3"/>
<name>A0ABD2BWC3_VESSQ</name>
<dbReference type="EMBL" id="JAUDFV010000022">
    <property type="protein sequence ID" value="KAL2739110.1"/>
    <property type="molecule type" value="Genomic_DNA"/>
</dbReference>
<dbReference type="Proteomes" id="UP001607302">
    <property type="component" value="Unassembled WGS sequence"/>
</dbReference>
<protein>
    <submittedName>
        <fullName evidence="1">Uncharacterized protein</fullName>
    </submittedName>
</protein>
<evidence type="ECO:0000313" key="2">
    <source>
        <dbReference type="EMBL" id="KAL2739110.1"/>
    </source>
</evidence>
<evidence type="ECO:0000313" key="3">
    <source>
        <dbReference type="Proteomes" id="UP001607302"/>
    </source>
</evidence>